<evidence type="ECO:0000313" key="6">
    <source>
        <dbReference type="EMBL" id="KAJ4929504.1"/>
    </source>
</evidence>
<dbReference type="PROSITE" id="PS50081">
    <property type="entry name" value="ZF_DAG_PE_2"/>
    <property type="match status" value="1"/>
</dbReference>
<dbReference type="SUPFAM" id="SSF57889">
    <property type="entry name" value="Cysteine-rich domain"/>
    <property type="match status" value="1"/>
</dbReference>
<evidence type="ECO:0000256" key="1">
    <source>
        <dbReference type="ARBA" id="ARBA00022723"/>
    </source>
</evidence>
<evidence type="ECO:0008006" key="8">
    <source>
        <dbReference type="Google" id="ProtNLM"/>
    </source>
</evidence>
<feature type="compositionally biased region" description="Basic and acidic residues" evidence="3">
    <location>
        <begin position="370"/>
        <end position="382"/>
    </location>
</feature>
<accession>A0AAD6FC77</accession>
<keyword evidence="7" id="KW-1185">Reference proteome</keyword>
<dbReference type="EMBL" id="JAPTMU010000016">
    <property type="protein sequence ID" value="KAJ4929504.1"/>
    <property type="molecule type" value="Genomic_DNA"/>
</dbReference>
<dbReference type="Gene3D" id="3.30.60.20">
    <property type="match status" value="1"/>
</dbReference>
<dbReference type="Gene3D" id="2.170.270.10">
    <property type="entry name" value="SET domain"/>
    <property type="match status" value="1"/>
</dbReference>
<feature type="region of interest" description="Disordered" evidence="3">
    <location>
        <begin position="262"/>
        <end position="287"/>
    </location>
</feature>
<gene>
    <name evidence="6" type="ORF">JOQ06_018529</name>
</gene>
<sequence>MQRRRRINPKDDATFYIDTGGDKAGLDVQYINAIKGRGIFTSIPFQKGDLLIEYRGELISKQECERRLKLYPVRLKVFMFDFRFDGKLWCVDAAKEDESLGRLVHDDHRNPTAKMRQLSVQGKPHLCLFADRDISPGEEITYNYGDSDWPWRCKGLDEVMPLETCGATQATSPNENIEEMVKNSDCTESYMKTTGPVLSPLSRAEKHCLRIATVSSLDRCVSCVGPVSSFKWLGYECRECSQVWHKSCFRKIQDDNLHYLPKPSENSFRDELQSNQSDSEKDQISDECMSDEEYIPDSQGDDDYYSDASIPLMPSQSKAGRIQFETLTDVGKNYPSDTSLLVLASTSKDWPPLDMPIDATTSGPSISNKDSYKKKPKAKAELPKQHLTMSTKNYCFICGKPQSKISRHLRIHKTHAEIIHAFSLPEHSKERKILIEKMRNKGNFKNNTEVLKSGTGTLKVKRRPKAEAPAGKFIHCMHCQGLYIRKDLWRHVRRCPCKPINEEEEEEEEEEKPGRTKVLGLASAQESVFCQQISSGVWKLLNAMRQDEVASVVRNDHSIIQFAQSLYNKHGQDTTKYEYIRQKLREVGRLLLCLRTEFSVYNLEEAVKPANFQRVVQAVKIVSGFDDKHHTYSTPSLALKLGHTLAKISDIVHCRALMAEDDELIKSTKMFQKLYTSKWSEFVSHSALNTLSDAKYNKPSTLPFTEDVQILHRHLDKSAESAICNLKEEATPQNYAELAKVALAQIIVFNRRRTGEV</sequence>
<evidence type="ECO:0000256" key="2">
    <source>
        <dbReference type="ARBA" id="ARBA00022833"/>
    </source>
</evidence>
<dbReference type="InterPro" id="IPR001214">
    <property type="entry name" value="SET_dom"/>
</dbReference>
<dbReference type="InterPro" id="IPR002219">
    <property type="entry name" value="PKC_DAG/PE"/>
</dbReference>
<evidence type="ECO:0000259" key="4">
    <source>
        <dbReference type="PROSITE" id="PS50081"/>
    </source>
</evidence>
<comment type="caution">
    <text evidence="6">The sequence shown here is derived from an EMBL/GenBank/DDBJ whole genome shotgun (WGS) entry which is preliminary data.</text>
</comment>
<dbReference type="PANTHER" id="PTHR33480:SF5">
    <property type="entry name" value="SI:DKEY-51D8.9"/>
    <property type="match status" value="1"/>
</dbReference>
<reference evidence="6" key="1">
    <citation type="submission" date="2022-11" db="EMBL/GenBank/DDBJ databases">
        <title>Chromosome-level genome of Pogonophryne albipinna.</title>
        <authorList>
            <person name="Jo E."/>
        </authorList>
    </citation>
    <scope>NUCLEOTIDE SEQUENCE</scope>
    <source>
        <strain evidence="6">SGF0006</strain>
        <tissue evidence="6">Muscle</tissue>
    </source>
</reference>
<dbReference type="CDD" id="cd00029">
    <property type="entry name" value="C1"/>
    <property type="match status" value="1"/>
</dbReference>
<dbReference type="AlphaFoldDB" id="A0AAD6FC77"/>
<keyword evidence="2" id="KW-0862">Zinc</keyword>
<feature type="region of interest" description="Disordered" evidence="3">
    <location>
        <begin position="354"/>
        <end position="382"/>
    </location>
</feature>
<dbReference type="SUPFAM" id="SSF82199">
    <property type="entry name" value="SET domain"/>
    <property type="match status" value="1"/>
</dbReference>
<dbReference type="Pfam" id="PF00856">
    <property type="entry name" value="SET"/>
    <property type="match status" value="1"/>
</dbReference>
<feature type="domain" description="Phorbol-ester/DAG-type" evidence="4">
    <location>
        <begin position="206"/>
        <end position="256"/>
    </location>
</feature>
<dbReference type="PANTHER" id="PTHR33480">
    <property type="entry name" value="SET DOMAIN-CONTAINING PROTEIN-RELATED"/>
    <property type="match status" value="1"/>
</dbReference>
<proteinExistence type="predicted"/>
<protein>
    <recommendedName>
        <fullName evidence="8">SET domain-containing protein</fullName>
    </recommendedName>
</protein>
<name>A0AAD6FC77_9TELE</name>
<dbReference type="PROSITE" id="PS50280">
    <property type="entry name" value="SET"/>
    <property type="match status" value="1"/>
</dbReference>
<dbReference type="GO" id="GO:0046872">
    <property type="term" value="F:metal ion binding"/>
    <property type="evidence" value="ECO:0007669"/>
    <property type="project" value="UniProtKB-KW"/>
</dbReference>
<dbReference type="InterPro" id="IPR046349">
    <property type="entry name" value="C1-like_sf"/>
</dbReference>
<evidence type="ECO:0000259" key="5">
    <source>
        <dbReference type="PROSITE" id="PS50280"/>
    </source>
</evidence>
<feature type="domain" description="SET" evidence="5">
    <location>
        <begin position="24"/>
        <end position="145"/>
    </location>
</feature>
<evidence type="ECO:0000313" key="7">
    <source>
        <dbReference type="Proteomes" id="UP001219934"/>
    </source>
</evidence>
<evidence type="ECO:0000256" key="3">
    <source>
        <dbReference type="SAM" id="MobiDB-lite"/>
    </source>
</evidence>
<dbReference type="SMART" id="SM00317">
    <property type="entry name" value="SET"/>
    <property type="match status" value="1"/>
</dbReference>
<dbReference type="InterPro" id="IPR046341">
    <property type="entry name" value="SET_dom_sf"/>
</dbReference>
<feature type="compositionally biased region" description="Basic and acidic residues" evidence="3">
    <location>
        <begin position="267"/>
        <end position="284"/>
    </location>
</feature>
<keyword evidence="1" id="KW-0479">Metal-binding</keyword>
<organism evidence="6 7">
    <name type="scientific">Pogonophryne albipinna</name>
    <dbReference type="NCBI Taxonomy" id="1090488"/>
    <lineage>
        <taxon>Eukaryota</taxon>
        <taxon>Metazoa</taxon>
        <taxon>Chordata</taxon>
        <taxon>Craniata</taxon>
        <taxon>Vertebrata</taxon>
        <taxon>Euteleostomi</taxon>
        <taxon>Actinopterygii</taxon>
        <taxon>Neopterygii</taxon>
        <taxon>Teleostei</taxon>
        <taxon>Neoteleostei</taxon>
        <taxon>Acanthomorphata</taxon>
        <taxon>Eupercaria</taxon>
        <taxon>Perciformes</taxon>
        <taxon>Notothenioidei</taxon>
        <taxon>Pogonophryne</taxon>
    </lineage>
</organism>
<dbReference type="Proteomes" id="UP001219934">
    <property type="component" value="Unassembled WGS sequence"/>
</dbReference>
<feature type="compositionally biased region" description="Polar residues" evidence="3">
    <location>
        <begin position="359"/>
        <end position="369"/>
    </location>
</feature>